<organism evidence="1 2">
    <name type="scientific">Methylomirabilis oxygeniifera</name>
    <dbReference type="NCBI Taxonomy" id="671143"/>
    <lineage>
        <taxon>Bacteria</taxon>
        <taxon>Candidatus Methylomirabilota</taxon>
        <taxon>Candidatus Methylomirabilia</taxon>
        <taxon>Candidatus Methylomirabilales</taxon>
        <taxon>Candidatus Methylomirabilaceae</taxon>
        <taxon>Candidatus Methylomirabilis</taxon>
    </lineage>
</organism>
<dbReference type="HOGENOM" id="CLU_2536343_0_0_0"/>
<evidence type="ECO:0000313" key="2">
    <source>
        <dbReference type="Proteomes" id="UP000006898"/>
    </source>
</evidence>
<sequence length="83" mass="9647">MKRQVGNKSRQRTHCSQVLLTRALSAVIHALARQIHPSVFQEIVRDRGTEQWRLAASEWWLRHGTLRRCDTRACVQCLKAIGR</sequence>
<protein>
    <submittedName>
        <fullName evidence="1">Uncharacterized protein</fullName>
    </submittedName>
</protein>
<reference evidence="1 2" key="1">
    <citation type="journal article" date="2010" name="Nature">
        <title>Nitrite-driven anaerobic methane oxidation by oxygenic bacteria.</title>
        <authorList>
            <person name="Ettwig K.F."/>
            <person name="Butler M.K."/>
            <person name="Le Paslier D."/>
            <person name="Pelletier E."/>
            <person name="Mangenot S."/>
            <person name="Kuypers M.M.M."/>
            <person name="Schreiber F."/>
            <person name="Dutilh B.E."/>
            <person name="Zedelius J."/>
            <person name="de Beer D."/>
            <person name="Gloerich J."/>
            <person name="Wessels H.J.C.T."/>
            <person name="van Allen T."/>
            <person name="Luesken F."/>
            <person name="Wu M."/>
            <person name="van de Pas-Schoonen K.T."/>
            <person name="Op den Camp H.J.M."/>
            <person name="Janssen-Megens E.M."/>
            <person name="Francoijs K-J."/>
            <person name="Stunnenberg H."/>
            <person name="Weissenbach J."/>
            <person name="Jetten M.S.M."/>
            <person name="Strous M."/>
        </authorList>
    </citation>
    <scope>NUCLEOTIDE SEQUENCE [LARGE SCALE GENOMIC DNA]</scope>
</reference>
<name>D5MHD0_METO1</name>
<gene>
    <name evidence="1" type="ORF">DAMO_2112</name>
</gene>
<dbReference type="Proteomes" id="UP000006898">
    <property type="component" value="Chromosome"/>
</dbReference>
<proteinExistence type="predicted"/>
<dbReference type="EMBL" id="FP565575">
    <property type="protein sequence ID" value="CBE69162.1"/>
    <property type="molecule type" value="Genomic_DNA"/>
</dbReference>
<evidence type="ECO:0000313" key="1">
    <source>
        <dbReference type="EMBL" id="CBE69162.1"/>
    </source>
</evidence>
<dbReference type="KEGG" id="mox:DAMO_2112"/>
<accession>D5MHD0</accession>
<dbReference type="AlphaFoldDB" id="D5MHD0"/>